<dbReference type="PANTHER" id="PTHR37027">
    <property type="entry name" value="KDE4"/>
    <property type="match status" value="1"/>
</dbReference>
<sequence length="272" mass="31075">MASSPSLSFVNRAGIGEASPAVHAPETPNKARIKLLSTRIAGVHNEREAERQLRHESILGKVKATEDFLARTQINSEGNDKLARDRIGKLGNTIAAQGTALDALDDRQSKELEVFESSLAVDRAAERDERRENELKFEKIIVDRLEAIQQELVQECQRRELEEATRVNQLREEVGKMRAKFEAERKRIEALDSRLHGRTAQEVRAVEELLRAEIRVREETEKTMLKIIEESSNKLHIETQANKRSREETHEALIRIMEQTCQSVEQNIDKPN</sequence>
<organism evidence="2 3">
    <name type="scientific">Chloropicon roscoffensis</name>
    <dbReference type="NCBI Taxonomy" id="1461544"/>
    <lineage>
        <taxon>Eukaryota</taxon>
        <taxon>Viridiplantae</taxon>
        <taxon>Chlorophyta</taxon>
        <taxon>Chloropicophyceae</taxon>
        <taxon>Chloropicales</taxon>
        <taxon>Chloropicaceae</taxon>
        <taxon>Chloropicon</taxon>
    </lineage>
</organism>
<dbReference type="AlphaFoldDB" id="A0AAX4P1S7"/>
<evidence type="ECO:0008006" key="4">
    <source>
        <dbReference type="Google" id="ProtNLM"/>
    </source>
</evidence>
<dbReference type="Proteomes" id="UP001472866">
    <property type="component" value="Chromosome 02"/>
</dbReference>
<gene>
    <name evidence="2" type="ORF">HKI87_02g17760</name>
</gene>
<reference evidence="2 3" key="1">
    <citation type="submission" date="2024-03" db="EMBL/GenBank/DDBJ databases">
        <title>Complete genome sequence of the green alga Chloropicon roscoffensis RCC1871.</title>
        <authorList>
            <person name="Lemieux C."/>
            <person name="Pombert J.-F."/>
            <person name="Otis C."/>
            <person name="Turmel M."/>
        </authorList>
    </citation>
    <scope>NUCLEOTIDE SEQUENCE [LARGE SCALE GENOMIC DNA]</scope>
    <source>
        <strain evidence="2 3">RCC1871</strain>
    </source>
</reference>
<name>A0AAX4P1S7_9CHLO</name>
<protein>
    <recommendedName>
        <fullName evidence="4">SF-assemblin</fullName>
    </recommendedName>
</protein>
<evidence type="ECO:0000313" key="2">
    <source>
        <dbReference type="EMBL" id="WZN60247.1"/>
    </source>
</evidence>
<accession>A0AAX4P1S7</accession>
<proteinExistence type="predicted"/>
<evidence type="ECO:0000256" key="1">
    <source>
        <dbReference type="SAM" id="Coils"/>
    </source>
</evidence>
<dbReference type="InterPro" id="IPR038835">
    <property type="entry name" value="Giardin_beta-like"/>
</dbReference>
<keyword evidence="1" id="KW-0175">Coiled coil</keyword>
<evidence type="ECO:0000313" key="3">
    <source>
        <dbReference type="Proteomes" id="UP001472866"/>
    </source>
</evidence>
<dbReference type="EMBL" id="CP151502">
    <property type="protein sequence ID" value="WZN60247.1"/>
    <property type="molecule type" value="Genomic_DNA"/>
</dbReference>
<dbReference type="PANTHER" id="PTHR37027:SF2">
    <property type="entry name" value="CHROMOSOME UNDETERMINED SCAFFOLD_148, WHOLE GENOME SHOTGUN SEQUENCE"/>
    <property type="match status" value="1"/>
</dbReference>
<keyword evidence="3" id="KW-1185">Reference proteome</keyword>
<feature type="coiled-coil region" evidence="1">
    <location>
        <begin position="142"/>
        <end position="187"/>
    </location>
</feature>